<feature type="signal peptide" evidence="1">
    <location>
        <begin position="1"/>
        <end position="20"/>
    </location>
</feature>
<keyword evidence="3" id="KW-1185">Reference proteome</keyword>
<evidence type="ECO:0008006" key="4">
    <source>
        <dbReference type="Google" id="ProtNLM"/>
    </source>
</evidence>
<sequence length="634" mass="64561">MPYRPTALVVPLLVMLTACGGGGGKDEAGSTPAATTPPTLRGVAATGAPLVNAQVSVVDGQGKLVGSATTHAADGSYSVTLSATSPAAPLFIQARGMDAAGRMQVLHSTVPVIAATMVGHVTPLSDAVVALALGTEPAPVFAAAATSTSQLTQMASATTAAKDFLKTLVKTQLTDLKITDAAALDPLADASFAANKGTHDLLIESVRVDFARSSANVPQLQIGNKFLASTAAEVVVALPTAQTELLKATGATPANAITSTLKAATSASKLLPNLSGLDDLGAALNKLIVQGKDSAAIQADTLLATSYDRHNSRTAAGLATLLASYSAANRQLGRFQLLGCAEGAATTGDCSKVLVAAAVSDSTGAIVDVFSDAVSYNKNATTTNKWNLAGNGKKLAVAVHPLGFAAKKADGSADSTQSPNAGIGLQVEIQALAADASVLISSATVQLTGGFSLSFRDCGRSLLCMSSAAGTASVVPTGGVADIAIQRAAIGWVGGVDSTRGAKFLVTTALEDRSIYLNADVPGEPAAARFPALDTVNSSALLRATDLQGSTLQLDWRTWAAANPDLRLIEIKRVFRPTDGSAPTVLDTTVPLPPKTSVTLVTPFMPAVTVTTELWLQAMDTQGRRLHTRYTAQP</sequence>
<feature type="chain" id="PRO_5046166571" description="Carboxypeptidase regulatory-like domain-containing protein" evidence="1">
    <location>
        <begin position="21"/>
        <end position="634"/>
    </location>
</feature>
<evidence type="ECO:0000313" key="2">
    <source>
        <dbReference type="EMBL" id="MFG6441011.1"/>
    </source>
</evidence>
<keyword evidence="1" id="KW-0732">Signal</keyword>
<dbReference type="EMBL" id="JBIGHW010000004">
    <property type="protein sequence ID" value="MFG6441011.1"/>
    <property type="molecule type" value="Genomic_DNA"/>
</dbReference>
<name>A0ABW7FI53_9BURK</name>
<gene>
    <name evidence="2" type="ORF">ACG0Z3_10005</name>
</gene>
<evidence type="ECO:0000256" key="1">
    <source>
        <dbReference type="SAM" id="SignalP"/>
    </source>
</evidence>
<reference evidence="2 3" key="1">
    <citation type="submission" date="2024-08" db="EMBL/GenBank/DDBJ databases">
        <authorList>
            <person name="Lu H."/>
        </authorList>
    </citation>
    <scope>NUCLEOTIDE SEQUENCE [LARGE SCALE GENOMIC DNA]</scope>
    <source>
        <strain evidence="2 3">LKC17W</strain>
    </source>
</reference>
<comment type="caution">
    <text evidence="2">The sequence shown here is derived from an EMBL/GenBank/DDBJ whole genome shotgun (WGS) entry which is preliminary data.</text>
</comment>
<organism evidence="2 3">
    <name type="scientific">Pelomonas margarita</name>
    <dbReference type="NCBI Taxonomy" id="3299031"/>
    <lineage>
        <taxon>Bacteria</taxon>
        <taxon>Pseudomonadati</taxon>
        <taxon>Pseudomonadota</taxon>
        <taxon>Betaproteobacteria</taxon>
        <taxon>Burkholderiales</taxon>
        <taxon>Sphaerotilaceae</taxon>
        <taxon>Roseateles</taxon>
    </lineage>
</organism>
<dbReference type="PROSITE" id="PS51257">
    <property type="entry name" value="PROKAR_LIPOPROTEIN"/>
    <property type="match status" value="1"/>
</dbReference>
<accession>A0ABW7FI53</accession>
<dbReference type="RefSeq" id="WP_394397305.1">
    <property type="nucleotide sequence ID" value="NZ_JBIGHW010000004.1"/>
</dbReference>
<protein>
    <recommendedName>
        <fullName evidence="4">Carboxypeptidase regulatory-like domain-containing protein</fullName>
    </recommendedName>
</protein>
<proteinExistence type="predicted"/>
<dbReference type="Proteomes" id="UP001606301">
    <property type="component" value="Unassembled WGS sequence"/>
</dbReference>
<evidence type="ECO:0000313" key="3">
    <source>
        <dbReference type="Proteomes" id="UP001606301"/>
    </source>
</evidence>